<proteinExistence type="predicted"/>
<reference evidence="1 2" key="1">
    <citation type="submission" date="2018-03" db="EMBL/GenBank/DDBJ databases">
        <title>Isolation, the biological characteristics and genomics of two new strains of lysate Staphylococcus aureus phage.</title>
        <authorList>
            <person name="Jin X."/>
            <person name="Zhang C."/>
        </authorList>
    </citation>
    <scope>NUCLEOTIDE SEQUENCE [LARGE SCALE GENOMIC DNA]</scope>
</reference>
<dbReference type="GeneID" id="54990113"/>
<dbReference type="KEGG" id="vg:54990113"/>
<protein>
    <submittedName>
        <fullName evidence="1">Uncharacterized protein</fullName>
    </submittedName>
</protein>
<dbReference type="RefSeq" id="YP_009799624.1">
    <property type="nucleotide sequence ID" value="NC_047945.1"/>
</dbReference>
<name>A0A2P1MXR4_9CAUD</name>
<dbReference type="Proteomes" id="UP000241797">
    <property type="component" value="Segment"/>
</dbReference>
<evidence type="ECO:0000313" key="2">
    <source>
        <dbReference type="Proteomes" id="UP000241797"/>
    </source>
</evidence>
<keyword evidence="2" id="KW-1185">Reference proteome</keyword>
<sequence length="86" mass="10116">MIMLLEIDMNKVDYNKDFEHESTLNELLDLNSSYDLYYVADNDIIYLDNGSQLLDAYDYITDIFYLETDNLDINNLDSLSKCIEII</sequence>
<organism evidence="1 2">
    <name type="scientific">Staphylococcus phage phiSA_BS1</name>
    <dbReference type="NCBI Taxonomy" id="2126734"/>
    <lineage>
        <taxon>Viruses</taxon>
        <taxon>Duplodnaviria</taxon>
        <taxon>Heunggongvirae</taxon>
        <taxon>Uroviricota</taxon>
        <taxon>Caudoviricetes</taxon>
        <taxon>Herelleviridae</taxon>
        <taxon>Twortvirinae</taxon>
        <taxon>Baoshanvirus</taxon>
        <taxon>Baoshanvirus BS1</taxon>
    </lineage>
</organism>
<dbReference type="EMBL" id="MH078572">
    <property type="protein sequence ID" value="AVP40361.1"/>
    <property type="molecule type" value="Genomic_DNA"/>
</dbReference>
<accession>A0A2P1MXR4</accession>
<evidence type="ECO:0000313" key="1">
    <source>
        <dbReference type="EMBL" id="AVP40361.1"/>
    </source>
</evidence>